<comment type="similarity">
    <text evidence="7">Belongs to the immunoglobulin superfamily. SIGLEC (sialic acid binding Ig-like lectin) family.</text>
</comment>
<evidence type="ECO:0000256" key="1">
    <source>
        <dbReference type="ARBA" id="ARBA00004167"/>
    </source>
</evidence>
<evidence type="ECO:0000259" key="8">
    <source>
        <dbReference type="PROSITE" id="PS50835"/>
    </source>
</evidence>
<organism evidence="9 10">
    <name type="scientific">Diceros bicornis minor</name>
    <name type="common">South-central black rhinoceros</name>
    <dbReference type="NCBI Taxonomy" id="77932"/>
    <lineage>
        <taxon>Eukaryota</taxon>
        <taxon>Metazoa</taxon>
        <taxon>Chordata</taxon>
        <taxon>Craniata</taxon>
        <taxon>Vertebrata</taxon>
        <taxon>Euteleostomi</taxon>
        <taxon>Mammalia</taxon>
        <taxon>Eutheria</taxon>
        <taxon>Laurasiatheria</taxon>
        <taxon>Perissodactyla</taxon>
        <taxon>Rhinocerotidae</taxon>
        <taxon>Diceros</taxon>
    </lineage>
</organism>
<evidence type="ECO:0000256" key="3">
    <source>
        <dbReference type="ARBA" id="ARBA00022734"/>
    </source>
</evidence>
<evidence type="ECO:0000256" key="7">
    <source>
        <dbReference type="ARBA" id="ARBA00038361"/>
    </source>
</evidence>
<dbReference type="InterPro" id="IPR003599">
    <property type="entry name" value="Ig_sub"/>
</dbReference>
<dbReference type="GO" id="GO:0005886">
    <property type="term" value="C:plasma membrane"/>
    <property type="evidence" value="ECO:0007669"/>
    <property type="project" value="TreeGrafter"/>
</dbReference>
<sequence>MIMNLLFELPEGPQALIPRELRELDLGCALAEADMVPLLLLPLLWGGEWPRGEGRDWYRRGELYIYWFCDGDYTRYRILVATNNPEQQADIEAQGRFRVLKDPRTNNCSLSIRDARRSDTGVYSFPVERGNYVNYSYRDKKLNLQVADLTEKPDIHFPEPLESGRPTKMTCSLPGSCEGGRPLTFSWVGDALDSLDPKALQSSVLTLTLRPQDHGTNLTCQVKLQGSQVTTERTIQLHVFYAPRLMTTSLFQGNCTALKTLSNGTLLPVLEGQFLRLVCVADSTPPARMSLSHQGKALSSSKPSAPGVLELPQVGAGDGGKFTNRAQNLLGSPHVSFSLSVQRSPSSCSCVTGEQQGSWPLVVTLIRGTLMGAGFLLTYGLTWIYYTRFPFWSWSNHGENHDIQVLKK</sequence>
<accession>A0A7J7EMU7</accession>
<dbReference type="SUPFAM" id="SSF48726">
    <property type="entry name" value="Immunoglobulin"/>
    <property type="match status" value="3"/>
</dbReference>
<dbReference type="InterPro" id="IPR036179">
    <property type="entry name" value="Ig-like_dom_sf"/>
</dbReference>
<dbReference type="GO" id="GO:0030246">
    <property type="term" value="F:carbohydrate binding"/>
    <property type="evidence" value="ECO:0007669"/>
    <property type="project" value="UniProtKB-KW"/>
</dbReference>
<comment type="subcellular location">
    <subcellularLocation>
        <location evidence="1">Membrane</location>
        <topology evidence="1">Single-pass membrane protein</topology>
    </subcellularLocation>
</comment>
<dbReference type="PROSITE" id="PS50835">
    <property type="entry name" value="IG_LIKE"/>
    <property type="match status" value="1"/>
</dbReference>
<dbReference type="InterPro" id="IPR013106">
    <property type="entry name" value="Ig_V-set"/>
</dbReference>
<evidence type="ECO:0000256" key="6">
    <source>
        <dbReference type="ARBA" id="ARBA00023136"/>
    </source>
</evidence>
<evidence type="ECO:0000256" key="5">
    <source>
        <dbReference type="ARBA" id="ARBA00022989"/>
    </source>
</evidence>
<dbReference type="PANTHER" id="PTHR12035">
    <property type="entry name" value="SIALIC ACID BINDING IMMUNOGLOBULIN-LIKE LECTIN"/>
    <property type="match status" value="1"/>
</dbReference>
<dbReference type="SMART" id="SM00409">
    <property type="entry name" value="IG"/>
    <property type="match status" value="3"/>
</dbReference>
<evidence type="ECO:0000256" key="2">
    <source>
        <dbReference type="ARBA" id="ARBA00022692"/>
    </source>
</evidence>
<keyword evidence="10" id="KW-1185">Reference proteome</keyword>
<keyword evidence="6" id="KW-0472">Membrane</keyword>
<dbReference type="InterPro" id="IPR007110">
    <property type="entry name" value="Ig-like_dom"/>
</dbReference>
<keyword evidence="4" id="KW-0130">Cell adhesion</keyword>
<name>A0A7J7EMU7_DICBM</name>
<protein>
    <recommendedName>
        <fullName evidence="8">Ig-like domain-containing protein</fullName>
    </recommendedName>
</protein>
<evidence type="ECO:0000313" key="9">
    <source>
        <dbReference type="EMBL" id="KAF5917079.1"/>
    </source>
</evidence>
<dbReference type="Gene3D" id="2.60.40.10">
    <property type="entry name" value="Immunoglobulins"/>
    <property type="match status" value="3"/>
</dbReference>
<dbReference type="AlphaFoldDB" id="A0A7J7EMU7"/>
<evidence type="ECO:0000256" key="4">
    <source>
        <dbReference type="ARBA" id="ARBA00022889"/>
    </source>
</evidence>
<keyword evidence="3" id="KW-0430">Lectin</keyword>
<comment type="caution">
    <text evidence="9">The sequence shown here is derived from an EMBL/GenBank/DDBJ whole genome shotgun (WGS) entry which is preliminary data.</text>
</comment>
<dbReference type="PANTHER" id="PTHR12035:SF125">
    <property type="entry name" value="SIALIC ACID-BINDING IG-LIKE LECTIN 5"/>
    <property type="match status" value="1"/>
</dbReference>
<dbReference type="InterPro" id="IPR013783">
    <property type="entry name" value="Ig-like_fold"/>
</dbReference>
<reference evidence="9 10" key="1">
    <citation type="journal article" date="2020" name="Mol. Biol. Evol.">
        <title>Interspecific Gene Flow and the Evolution of Specialization in Black and White Rhinoceros.</title>
        <authorList>
            <person name="Moodley Y."/>
            <person name="Westbury M.V."/>
            <person name="Russo I.M."/>
            <person name="Gopalakrishnan S."/>
            <person name="Rakotoarivelo A."/>
            <person name="Olsen R.A."/>
            <person name="Prost S."/>
            <person name="Tunstall T."/>
            <person name="Ryder O.A."/>
            <person name="Dalen L."/>
            <person name="Bruford M.W."/>
        </authorList>
    </citation>
    <scope>NUCLEOTIDE SEQUENCE [LARGE SCALE GENOMIC DNA]</scope>
    <source>
        <strain evidence="9">SBR-YM</strain>
        <tissue evidence="9">Skin</tissue>
    </source>
</reference>
<evidence type="ECO:0000313" key="10">
    <source>
        <dbReference type="Proteomes" id="UP000551758"/>
    </source>
</evidence>
<dbReference type="Proteomes" id="UP000551758">
    <property type="component" value="Unassembled WGS sequence"/>
</dbReference>
<keyword evidence="5" id="KW-1133">Transmembrane helix</keyword>
<proteinExistence type="inferred from homology"/>
<feature type="domain" description="Ig-like" evidence="8">
    <location>
        <begin position="153"/>
        <end position="236"/>
    </location>
</feature>
<keyword evidence="2" id="KW-0812">Transmembrane</keyword>
<dbReference type="Pfam" id="PF07686">
    <property type="entry name" value="V-set"/>
    <property type="match status" value="1"/>
</dbReference>
<gene>
    <name evidence="9" type="ORF">HPG69_014004</name>
</gene>
<dbReference type="EMBL" id="JACDTQ010002604">
    <property type="protein sequence ID" value="KAF5917079.1"/>
    <property type="molecule type" value="Genomic_DNA"/>
</dbReference>
<dbReference type="GO" id="GO:0033691">
    <property type="term" value="F:sialic acid binding"/>
    <property type="evidence" value="ECO:0007669"/>
    <property type="project" value="TreeGrafter"/>
</dbReference>
<dbReference type="InterPro" id="IPR051036">
    <property type="entry name" value="SIGLEC"/>
</dbReference>
<dbReference type="GO" id="GO:0007155">
    <property type="term" value="P:cell adhesion"/>
    <property type="evidence" value="ECO:0007669"/>
    <property type="project" value="UniProtKB-KW"/>
</dbReference>